<protein>
    <submittedName>
        <fullName evidence="1">Uncharacterized protein</fullName>
    </submittedName>
</protein>
<evidence type="ECO:0000313" key="1">
    <source>
        <dbReference type="EMBL" id="CAB4130208.1"/>
    </source>
</evidence>
<name>A0A6J5L6D6_9CAUD</name>
<reference evidence="1" key="1">
    <citation type="submission" date="2020-04" db="EMBL/GenBank/DDBJ databases">
        <authorList>
            <person name="Chiriac C."/>
            <person name="Salcher M."/>
            <person name="Ghai R."/>
            <person name="Kavagutti S V."/>
        </authorList>
    </citation>
    <scope>NUCLEOTIDE SEQUENCE</scope>
</reference>
<sequence length="124" mass="14996">MNHLSGSRKSFKEMKIKEIVDYYYNPKSEIIQVSFRLNEDGEDEIREHEFELDFVEKSGFFILENYDYESNDLPIIYEEDTDELIIDEEALEEKEYEVDTTELKDFMEEFYNLNPKKLPSSFLF</sequence>
<proteinExistence type="predicted"/>
<dbReference type="EMBL" id="LR796235">
    <property type="protein sequence ID" value="CAB4130208.1"/>
    <property type="molecule type" value="Genomic_DNA"/>
</dbReference>
<gene>
    <name evidence="1" type="ORF">UFOVP117_309</name>
</gene>
<organism evidence="1">
    <name type="scientific">uncultured Caudovirales phage</name>
    <dbReference type="NCBI Taxonomy" id="2100421"/>
    <lineage>
        <taxon>Viruses</taxon>
        <taxon>Duplodnaviria</taxon>
        <taxon>Heunggongvirae</taxon>
        <taxon>Uroviricota</taxon>
        <taxon>Caudoviricetes</taxon>
        <taxon>Peduoviridae</taxon>
        <taxon>Maltschvirus</taxon>
        <taxon>Maltschvirus maltsch</taxon>
    </lineage>
</organism>
<accession>A0A6J5L6D6</accession>